<proteinExistence type="predicted"/>
<dbReference type="Pfam" id="PF08241">
    <property type="entry name" value="Methyltransf_11"/>
    <property type="match status" value="1"/>
</dbReference>
<keyword evidence="4" id="KW-1185">Reference proteome</keyword>
<dbReference type="InterPro" id="IPR050447">
    <property type="entry name" value="Erg6_SMT_methyltransf"/>
</dbReference>
<keyword evidence="1" id="KW-0808">Transferase</keyword>
<dbReference type="RefSeq" id="WP_062420187.1">
    <property type="nucleotide sequence ID" value="NZ_BBYA01000001.1"/>
</dbReference>
<dbReference type="PANTHER" id="PTHR44068:SF1">
    <property type="entry name" value="HYPOTHETICAL LOC100005854"/>
    <property type="match status" value="1"/>
</dbReference>
<dbReference type="AlphaFoldDB" id="A0A0P6XJT6"/>
<sequence>MGKGTCYPFVIQYLTDKIKPDDLVLETGCGGALYRNHIDQLGGHYTGCDVPNLLYQTGSDIDTYCSADGLPFKNNTFDLIFNQGAFDYMPNPAIVISESFRVLKPGGVLAIFTYRKDVLEMIDHNCKERKRNWEIHHHVFSKHQLFNWLNTQGFTAKEITAELDTIQSKGFKRKIMDALHIYQFLQSKYSIWRIYEAEKPI</sequence>
<dbReference type="InterPro" id="IPR013216">
    <property type="entry name" value="Methyltransf_11"/>
</dbReference>
<dbReference type="Gene3D" id="3.40.50.150">
    <property type="entry name" value="Vaccinia Virus protein VP39"/>
    <property type="match status" value="1"/>
</dbReference>
<evidence type="ECO:0000313" key="3">
    <source>
        <dbReference type="EMBL" id="KPL71608.1"/>
    </source>
</evidence>
<gene>
    <name evidence="3" type="ORF">ADM99_08980</name>
</gene>
<dbReference type="SUPFAM" id="SSF53335">
    <property type="entry name" value="S-adenosyl-L-methionine-dependent methyltransferases"/>
    <property type="match status" value="1"/>
</dbReference>
<dbReference type="STRING" id="229920.ADM99_08980"/>
<comment type="caution">
    <text evidence="3">The sequence shown here is derived from an EMBL/GenBank/DDBJ whole genome shotgun (WGS) entry which is preliminary data.</text>
</comment>
<evidence type="ECO:0000259" key="2">
    <source>
        <dbReference type="Pfam" id="PF08241"/>
    </source>
</evidence>
<dbReference type="GO" id="GO:0016126">
    <property type="term" value="P:sterol biosynthetic process"/>
    <property type="evidence" value="ECO:0007669"/>
    <property type="project" value="TreeGrafter"/>
</dbReference>
<dbReference type="InterPro" id="IPR029063">
    <property type="entry name" value="SAM-dependent_MTases_sf"/>
</dbReference>
<organism evidence="3 4">
    <name type="scientific">Leptolinea tardivitalis</name>
    <dbReference type="NCBI Taxonomy" id="229920"/>
    <lineage>
        <taxon>Bacteria</taxon>
        <taxon>Bacillati</taxon>
        <taxon>Chloroflexota</taxon>
        <taxon>Anaerolineae</taxon>
        <taxon>Anaerolineales</taxon>
        <taxon>Anaerolineaceae</taxon>
        <taxon>Leptolinea</taxon>
    </lineage>
</organism>
<dbReference type="PANTHER" id="PTHR44068">
    <property type="entry name" value="ZGC:194242"/>
    <property type="match status" value="1"/>
</dbReference>
<name>A0A0P6XJT6_9CHLR</name>
<dbReference type="EMBL" id="LGCK01000010">
    <property type="protein sequence ID" value="KPL71608.1"/>
    <property type="molecule type" value="Genomic_DNA"/>
</dbReference>
<protein>
    <recommendedName>
        <fullName evidence="2">Methyltransferase type 11 domain-containing protein</fullName>
    </recommendedName>
</protein>
<dbReference type="CDD" id="cd02440">
    <property type="entry name" value="AdoMet_MTases"/>
    <property type="match status" value="1"/>
</dbReference>
<reference evidence="3 4" key="1">
    <citation type="submission" date="2015-07" db="EMBL/GenBank/DDBJ databases">
        <title>Genome sequence of Leptolinea tardivitalis DSM 16556.</title>
        <authorList>
            <person name="Hemp J."/>
            <person name="Ward L.M."/>
            <person name="Pace L.A."/>
            <person name="Fischer W.W."/>
        </authorList>
    </citation>
    <scope>NUCLEOTIDE SEQUENCE [LARGE SCALE GENOMIC DNA]</scope>
    <source>
        <strain evidence="3 4">YMTK-2</strain>
    </source>
</reference>
<feature type="domain" description="Methyltransferase type 11" evidence="2">
    <location>
        <begin position="25"/>
        <end position="111"/>
    </location>
</feature>
<dbReference type="GO" id="GO:0003838">
    <property type="term" value="F:sterol 24-C-methyltransferase activity"/>
    <property type="evidence" value="ECO:0007669"/>
    <property type="project" value="TreeGrafter"/>
</dbReference>
<dbReference type="OrthoDB" id="9772751at2"/>
<accession>A0A0P6XJT6</accession>
<evidence type="ECO:0000256" key="1">
    <source>
        <dbReference type="ARBA" id="ARBA00022679"/>
    </source>
</evidence>
<evidence type="ECO:0000313" key="4">
    <source>
        <dbReference type="Proteomes" id="UP000050430"/>
    </source>
</evidence>
<dbReference type="Proteomes" id="UP000050430">
    <property type="component" value="Unassembled WGS sequence"/>
</dbReference>